<sequence length="302" mass="31210">MAALQSHALSSAPPARALSLAARAAGVEVPGVWRGASLGGGPGGQGAARVQPSGHAVLDAQLPGGGWPQGALSEVLLPDRGRHEWPLVLPALAGAAARRAGQVVLVAPPHEPFVPVLHAAGLRAGRLCWVAPPADARNAAAAWACEQALRCRDVLAVLAWLPRAQPEMLRRLQLAAAQRGALLWVFRAEAQRQQASPAPLRLWVQPAQDGAAALQVHIVKRRGAPLLEPVVLPAHGAALESALAAARSAKERRWAAWAAWMAAPQRPGARARALAASLLSSSAPGVAPEPRDALGRAAVAAR</sequence>
<keyword evidence="3" id="KW-1185">Reference proteome</keyword>
<dbReference type="Proteomes" id="UP000199517">
    <property type="component" value="Unassembled WGS sequence"/>
</dbReference>
<evidence type="ECO:0000313" key="2">
    <source>
        <dbReference type="EMBL" id="SFD52843.1"/>
    </source>
</evidence>
<dbReference type="STRING" id="32040.SAMN04489710_10383"/>
<dbReference type="OrthoDB" id="9811176at2"/>
<dbReference type="Gene3D" id="3.40.50.300">
    <property type="entry name" value="P-loop containing nucleotide triphosphate hydrolases"/>
    <property type="match status" value="1"/>
</dbReference>
<evidence type="ECO:0000313" key="3">
    <source>
        <dbReference type="Proteomes" id="UP000199517"/>
    </source>
</evidence>
<dbReference type="RefSeq" id="WP_139225646.1">
    <property type="nucleotide sequence ID" value="NZ_FOMQ01000003.1"/>
</dbReference>
<organism evidence="2 3">
    <name type="scientific">Paracidovorax konjaci</name>
    <dbReference type="NCBI Taxonomy" id="32040"/>
    <lineage>
        <taxon>Bacteria</taxon>
        <taxon>Pseudomonadati</taxon>
        <taxon>Pseudomonadota</taxon>
        <taxon>Betaproteobacteria</taxon>
        <taxon>Burkholderiales</taxon>
        <taxon>Comamonadaceae</taxon>
        <taxon>Paracidovorax</taxon>
    </lineage>
</organism>
<reference evidence="3" key="1">
    <citation type="submission" date="2016-10" db="EMBL/GenBank/DDBJ databases">
        <authorList>
            <person name="Varghese N."/>
            <person name="Submissions S."/>
        </authorList>
    </citation>
    <scope>NUCLEOTIDE SEQUENCE [LARGE SCALE GENOMIC DNA]</scope>
    <source>
        <strain evidence="3">DSM 7481</strain>
    </source>
</reference>
<feature type="region of interest" description="Disordered" evidence="1">
    <location>
        <begin position="281"/>
        <end position="302"/>
    </location>
</feature>
<accession>A0A1I1T951</accession>
<gene>
    <name evidence="2" type="ORF">SAMN04489710_10383</name>
</gene>
<protein>
    <submittedName>
        <fullName evidence="2">Protein ImuA</fullName>
    </submittedName>
</protein>
<dbReference type="InterPro" id="IPR047610">
    <property type="entry name" value="ImuA_translesion"/>
</dbReference>
<evidence type="ECO:0000256" key="1">
    <source>
        <dbReference type="SAM" id="MobiDB-lite"/>
    </source>
</evidence>
<proteinExistence type="predicted"/>
<name>A0A1I1T951_9BURK</name>
<dbReference type="InterPro" id="IPR027417">
    <property type="entry name" value="P-loop_NTPase"/>
</dbReference>
<dbReference type="EMBL" id="FOMQ01000003">
    <property type="protein sequence ID" value="SFD52843.1"/>
    <property type="molecule type" value="Genomic_DNA"/>
</dbReference>
<dbReference type="SUPFAM" id="SSF52540">
    <property type="entry name" value="P-loop containing nucleoside triphosphate hydrolases"/>
    <property type="match status" value="1"/>
</dbReference>
<dbReference type="NCBIfam" id="NF033429">
    <property type="entry name" value="ImuA_translesion"/>
    <property type="match status" value="1"/>
</dbReference>
<dbReference type="AlphaFoldDB" id="A0A1I1T951"/>